<proteinExistence type="predicted"/>
<evidence type="ECO:0008006" key="3">
    <source>
        <dbReference type="Google" id="ProtNLM"/>
    </source>
</evidence>
<evidence type="ECO:0000313" key="1">
    <source>
        <dbReference type="EMBL" id="ETO75076.1"/>
    </source>
</evidence>
<name>A0A081A865_PHYNI</name>
<dbReference type="PANTHER" id="PTHR40866:SF1">
    <property type="entry name" value="BED-TYPE DOMAIN-CONTAINING PROTEIN"/>
    <property type="match status" value="1"/>
</dbReference>
<dbReference type="PANTHER" id="PTHR40866">
    <property type="entry name" value="BED-TYPE DOMAIN-CONTAINING PROTEIN"/>
    <property type="match status" value="1"/>
</dbReference>
<dbReference type="EMBL" id="ANJA01001726">
    <property type="protein sequence ID" value="ETO75076.1"/>
    <property type="molecule type" value="Genomic_DNA"/>
</dbReference>
<gene>
    <name evidence="1" type="ORF">F444_09310</name>
</gene>
<dbReference type="Proteomes" id="UP000028582">
    <property type="component" value="Unassembled WGS sequence"/>
</dbReference>
<dbReference type="AlphaFoldDB" id="A0A081A865"/>
<protein>
    <recommendedName>
        <fullName evidence="3">HAT C-terminal dimerisation domain-containing protein</fullName>
    </recommendedName>
</protein>
<sequence>MRLQTIQQREPAAGYRGLPHLPLEFYFGMLKGYFQLLEFLDVENDDIMEVLPSPASNSASEPCLRSSMMQNPSPRRFKVATWFAGCPTVPQFETHLGSRSEIVHNPDFESGCVRVLRGRHDRLTRAEKTALGPFAKLAVDATVESDDEDLSFVERLRKRRRIVEPSVSYEQLKTIPPTSNVVERFFSVVRVTFGHQRHGLLPATLEMVLFLRENRGYWDSSTVNSIN</sequence>
<evidence type="ECO:0000313" key="2">
    <source>
        <dbReference type="Proteomes" id="UP000028582"/>
    </source>
</evidence>
<accession>A0A081A865</accession>
<organism evidence="1 2">
    <name type="scientific">Phytophthora nicotianae P1976</name>
    <dbReference type="NCBI Taxonomy" id="1317066"/>
    <lineage>
        <taxon>Eukaryota</taxon>
        <taxon>Sar</taxon>
        <taxon>Stramenopiles</taxon>
        <taxon>Oomycota</taxon>
        <taxon>Peronosporomycetes</taxon>
        <taxon>Peronosporales</taxon>
        <taxon>Peronosporaceae</taxon>
        <taxon>Phytophthora</taxon>
    </lineage>
</organism>
<comment type="caution">
    <text evidence="1">The sequence shown here is derived from an EMBL/GenBank/DDBJ whole genome shotgun (WGS) entry which is preliminary data.</text>
</comment>
<reference evidence="1 2" key="1">
    <citation type="submission" date="2013-11" db="EMBL/GenBank/DDBJ databases">
        <title>The Genome Sequence of Phytophthora parasitica P1976.</title>
        <authorList>
            <consortium name="The Broad Institute Genomics Platform"/>
            <person name="Russ C."/>
            <person name="Tyler B."/>
            <person name="Panabieres F."/>
            <person name="Shan W."/>
            <person name="Tripathy S."/>
            <person name="Grunwald N."/>
            <person name="Machado M."/>
            <person name="Johnson C.S."/>
            <person name="Walker B."/>
            <person name="Young S."/>
            <person name="Zeng Q."/>
            <person name="Gargeya S."/>
            <person name="Fitzgerald M."/>
            <person name="Haas B."/>
            <person name="Abouelleil A."/>
            <person name="Allen A.W."/>
            <person name="Alvarado L."/>
            <person name="Arachchi H.M."/>
            <person name="Berlin A.M."/>
            <person name="Chapman S.B."/>
            <person name="Gainer-Dewar J."/>
            <person name="Goldberg J."/>
            <person name="Griggs A."/>
            <person name="Gujja S."/>
            <person name="Hansen M."/>
            <person name="Howarth C."/>
            <person name="Imamovic A."/>
            <person name="Ireland A."/>
            <person name="Larimer J."/>
            <person name="McCowan C."/>
            <person name="Murphy C."/>
            <person name="Pearson M."/>
            <person name="Poon T.W."/>
            <person name="Priest M."/>
            <person name="Roberts A."/>
            <person name="Saif S."/>
            <person name="Shea T."/>
            <person name="Sisk P."/>
            <person name="Sykes S."/>
            <person name="Wortman J."/>
            <person name="Nusbaum C."/>
            <person name="Birren B."/>
        </authorList>
    </citation>
    <scope>NUCLEOTIDE SEQUENCE [LARGE SCALE GENOMIC DNA]</scope>
    <source>
        <strain evidence="1 2">P1976</strain>
    </source>
</reference>